<evidence type="ECO:0000256" key="1">
    <source>
        <dbReference type="SAM" id="MobiDB-lite"/>
    </source>
</evidence>
<dbReference type="Pfam" id="PF07120">
    <property type="entry name" value="DUF1376"/>
    <property type="match status" value="1"/>
</dbReference>
<sequence>MNNTQIPLTPMGCDVSNFPFMPLDIDRLLNSETWILADDSEKVASLTLWLKSWSQIPAASIPNNDKMLAHLSGMGTKWKKVKEHALRSWVDGGDGRLYHHVVAEKALEAWIEKLANAISGAQGNAKRWSIEIDTSELQSQLCDAVYRLKSIAPQSKALTKKIAKIVESGSPNVSGGDSNPNPQTIAIDSKENRQGIDNNTNTQTQGTSEKSLEADLSLWKPSLHEINSWRQRAGLPKTTQDEFDTFLITFLPHYAPEIRSGRLIENKIYAKYIQWAKDDALKASRLAKSKPAAKTNSANDSQNVNDAWNNEPKSDDRPFTGTVHIPEDLR</sequence>
<organism evidence="2 3">
    <name type="scientific">Acinetobacter lactucae</name>
    <dbReference type="NCBI Taxonomy" id="1785128"/>
    <lineage>
        <taxon>Bacteria</taxon>
        <taxon>Pseudomonadati</taxon>
        <taxon>Pseudomonadota</taxon>
        <taxon>Gammaproteobacteria</taxon>
        <taxon>Moraxellales</taxon>
        <taxon>Moraxellaceae</taxon>
        <taxon>Acinetobacter</taxon>
        <taxon>Acinetobacter calcoaceticus/baumannii complex</taxon>
    </lineage>
</organism>
<dbReference type="RefSeq" id="WP_125699202.1">
    <property type="nucleotide sequence ID" value="NZ_RFES01000007.1"/>
</dbReference>
<dbReference type="EMBL" id="RFES01000007">
    <property type="protein sequence ID" value="RSO56371.1"/>
    <property type="molecule type" value="Genomic_DNA"/>
</dbReference>
<feature type="compositionally biased region" description="Polar residues" evidence="1">
    <location>
        <begin position="169"/>
        <end position="186"/>
    </location>
</feature>
<protein>
    <submittedName>
        <fullName evidence="2">DUF1376 domain-containing protein</fullName>
    </submittedName>
</protein>
<evidence type="ECO:0000313" key="3">
    <source>
        <dbReference type="Proteomes" id="UP000276905"/>
    </source>
</evidence>
<accession>A0A3R9RT16</accession>
<feature type="compositionally biased region" description="Polar residues" evidence="1">
    <location>
        <begin position="294"/>
        <end position="308"/>
    </location>
</feature>
<evidence type="ECO:0000313" key="2">
    <source>
        <dbReference type="EMBL" id="RSO56371.1"/>
    </source>
</evidence>
<dbReference type="Proteomes" id="UP000276905">
    <property type="component" value="Unassembled WGS sequence"/>
</dbReference>
<comment type="caution">
    <text evidence="2">The sequence shown here is derived from an EMBL/GenBank/DDBJ whole genome shotgun (WGS) entry which is preliminary data.</text>
</comment>
<dbReference type="AlphaFoldDB" id="A0A3R9RT16"/>
<feature type="region of interest" description="Disordered" evidence="1">
    <location>
        <begin position="290"/>
        <end position="330"/>
    </location>
</feature>
<reference evidence="2 3" key="1">
    <citation type="submission" date="2018-10" db="EMBL/GenBank/DDBJ databases">
        <title>GWAS and RNA-Seq identify cryptic mechanisms of antimicrobial resistance in Acinetobacter baumannii.</title>
        <authorList>
            <person name="Sahl J.W."/>
        </authorList>
    </citation>
    <scope>NUCLEOTIDE SEQUENCE [LARGE SCALE GENOMIC DNA]</scope>
    <source>
        <strain evidence="2 3">TG41018</strain>
    </source>
</reference>
<proteinExistence type="predicted"/>
<gene>
    <name evidence="2" type="ORF">EA756_11810</name>
</gene>
<feature type="compositionally biased region" description="Polar residues" evidence="1">
    <location>
        <begin position="195"/>
        <end position="209"/>
    </location>
</feature>
<feature type="region of interest" description="Disordered" evidence="1">
    <location>
        <begin position="169"/>
        <end position="212"/>
    </location>
</feature>
<name>A0A3R9RT16_9GAMM</name>
<dbReference type="InterPro" id="IPR010781">
    <property type="entry name" value="DUF1376"/>
</dbReference>